<dbReference type="AlphaFoldDB" id="A0AAW2WBA6"/>
<feature type="region of interest" description="Disordered" evidence="1">
    <location>
        <begin position="1"/>
        <end position="22"/>
    </location>
</feature>
<proteinExistence type="predicted"/>
<reference evidence="3" key="2">
    <citation type="journal article" date="2024" name="Plant">
        <title>Genomic evolution and insights into agronomic trait innovations of Sesamum species.</title>
        <authorList>
            <person name="Miao H."/>
            <person name="Wang L."/>
            <person name="Qu L."/>
            <person name="Liu H."/>
            <person name="Sun Y."/>
            <person name="Le M."/>
            <person name="Wang Q."/>
            <person name="Wei S."/>
            <person name="Zheng Y."/>
            <person name="Lin W."/>
            <person name="Duan Y."/>
            <person name="Cao H."/>
            <person name="Xiong S."/>
            <person name="Wang X."/>
            <person name="Wei L."/>
            <person name="Li C."/>
            <person name="Ma Q."/>
            <person name="Ju M."/>
            <person name="Zhao R."/>
            <person name="Li G."/>
            <person name="Mu C."/>
            <person name="Tian Q."/>
            <person name="Mei H."/>
            <person name="Zhang T."/>
            <person name="Gao T."/>
            <person name="Zhang H."/>
        </authorList>
    </citation>
    <scope>NUCLEOTIDE SEQUENCE</scope>
    <source>
        <strain evidence="3">G02</strain>
    </source>
</reference>
<evidence type="ECO:0000256" key="1">
    <source>
        <dbReference type="SAM" id="MobiDB-lite"/>
    </source>
</evidence>
<dbReference type="InterPro" id="IPR029472">
    <property type="entry name" value="Copia-like_N"/>
</dbReference>
<evidence type="ECO:0000313" key="3">
    <source>
        <dbReference type="EMBL" id="KAL0437400.1"/>
    </source>
</evidence>
<accession>A0AAW2WBA6</accession>
<organism evidence="3">
    <name type="scientific">Sesamum radiatum</name>
    <name type="common">Black benniseed</name>
    <dbReference type="NCBI Taxonomy" id="300843"/>
    <lineage>
        <taxon>Eukaryota</taxon>
        <taxon>Viridiplantae</taxon>
        <taxon>Streptophyta</taxon>
        <taxon>Embryophyta</taxon>
        <taxon>Tracheophyta</taxon>
        <taxon>Spermatophyta</taxon>
        <taxon>Magnoliopsida</taxon>
        <taxon>eudicotyledons</taxon>
        <taxon>Gunneridae</taxon>
        <taxon>Pentapetalae</taxon>
        <taxon>asterids</taxon>
        <taxon>lamiids</taxon>
        <taxon>Lamiales</taxon>
        <taxon>Pedaliaceae</taxon>
        <taxon>Sesamum</taxon>
    </lineage>
</organism>
<comment type="caution">
    <text evidence="3">The sequence shown here is derived from an EMBL/GenBank/DDBJ whole genome shotgun (WGS) entry which is preliminary data.</text>
</comment>
<evidence type="ECO:0000259" key="2">
    <source>
        <dbReference type="Pfam" id="PF14244"/>
    </source>
</evidence>
<dbReference type="Pfam" id="PF14244">
    <property type="entry name" value="Retrotran_gag_3"/>
    <property type="match status" value="1"/>
</dbReference>
<protein>
    <recommendedName>
        <fullName evidence="2">Retrotransposon Copia-like N-terminal domain-containing protein</fullName>
    </recommendedName>
</protein>
<gene>
    <name evidence="3" type="ORF">Sradi_0447900</name>
</gene>
<reference evidence="3" key="1">
    <citation type="submission" date="2020-06" db="EMBL/GenBank/DDBJ databases">
        <authorList>
            <person name="Li T."/>
            <person name="Hu X."/>
            <person name="Zhang T."/>
            <person name="Song X."/>
            <person name="Zhang H."/>
            <person name="Dai N."/>
            <person name="Sheng W."/>
            <person name="Hou X."/>
            <person name="Wei L."/>
        </authorList>
    </citation>
    <scope>NUCLEOTIDE SEQUENCE</scope>
    <source>
        <strain evidence="3">G02</strain>
        <tissue evidence="3">Leaf</tissue>
    </source>
</reference>
<sequence length="72" mass="7718">MTTTESESTAGNATATQIAPDQEHMQLQSSDHPGMVMVSALLTGNNYFAWSNAVKRAPTTKMKLDFIDGTAV</sequence>
<feature type="domain" description="Retrotransposon Copia-like N-terminal" evidence="2">
    <location>
        <begin position="29"/>
        <end position="70"/>
    </location>
</feature>
<name>A0AAW2WBA6_SESRA</name>
<dbReference type="EMBL" id="JACGWJ010000002">
    <property type="protein sequence ID" value="KAL0437400.1"/>
    <property type="molecule type" value="Genomic_DNA"/>
</dbReference>